<keyword evidence="9" id="KW-1185">Reference proteome</keyword>
<dbReference type="PANTHER" id="PTHR42718:SF42">
    <property type="entry name" value="EXPORT PROTEIN"/>
    <property type="match status" value="1"/>
</dbReference>
<evidence type="ECO:0000313" key="8">
    <source>
        <dbReference type="EMBL" id="BCK53874.1"/>
    </source>
</evidence>
<dbReference type="KEGG" id="nwl:NWFMUON74_16460"/>
<feature type="transmembrane region" description="Helical" evidence="6">
    <location>
        <begin position="309"/>
        <end position="330"/>
    </location>
</feature>
<keyword evidence="4 6" id="KW-0472">Membrane</keyword>
<feature type="domain" description="Major facilitator superfamily (MFS) profile" evidence="7">
    <location>
        <begin position="29"/>
        <end position="513"/>
    </location>
</feature>
<evidence type="ECO:0000259" key="7">
    <source>
        <dbReference type="PROSITE" id="PS50850"/>
    </source>
</evidence>
<feature type="transmembrane region" description="Helical" evidence="6">
    <location>
        <begin position="95"/>
        <end position="113"/>
    </location>
</feature>
<evidence type="ECO:0000256" key="3">
    <source>
        <dbReference type="ARBA" id="ARBA00022989"/>
    </source>
</evidence>
<comment type="subcellular location">
    <subcellularLocation>
        <location evidence="1">Cell membrane</location>
        <topology evidence="1">Multi-pass membrane protein</topology>
    </subcellularLocation>
</comment>
<name>A0A7G1KKG4_9NOCA</name>
<dbReference type="AlphaFoldDB" id="A0A7G1KKG4"/>
<feature type="region of interest" description="Disordered" evidence="5">
    <location>
        <begin position="515"/>
        <end position="557"/>
    </location>
</feature>
<accession>A0A7G1KKG4</accession>
<dbReference type="Gene3D" id="1.20.1250.20">
    <property type="entry name" value="MFS general substrate transporter like domains"/>
    <property type="match status" value="1"/>
</dbReference>
<evidence type="ECO:0000256" key="4">
    <source>
        <dbReference type="ARBA" id="ARBA00023136"/>
    </source>
</evidence>
<sequence length="557" mass="58307">MPTTPRRDQDTDMISFGDRLRDRNSAAWTLAITCAAVALVVAAMAALYTALPALALDIGADQNALTWIVDGYTLVLACLVLPAGAIGDRYGRRRVLIVGLAVFAAASVVPVFLDTPAALIASRALAGAGAAFVMPATLSLLTSNLPVEKRSYAVGVWAGIAGSGGVIGMVGSGLLLTQWSWHSIFVGLTVVALLLLVLAFTVPDSQDAELPPFDLFGMFWVVLAIGTSVFAVIEGPSRGWTDVRVLVAGAAGVIGTVAFILTEVRAEHPLLDVSLFRRRGFSSGALSITIQFLVTFGVMYLLVQHFQLILGFDALGSALALAPMVVPLIVMSLVSPAIAAWAGLRVTTATGLLTIAVGLLAILRLDTGSSYFDVLWPLLIMSAGLGLSAAPATNAIMLDTPLEKHGVSAAVNDATREVGAAIGIAVSGSILSASYTSRINEVLDRLPEPARAPVRSSLAGALEVAERAGNVGRPLADYAKDAFWSGVEHSALALAAITIAGVLILVPLSPPRKAAESGIRRRRRRHLPWPTHAARTSRSDAHANDRSMASVRRTLDP</sequence>
<gene>
    <name evidence="8" type="ORF">NWFMUON74_16460</name>
</gene>
<dbReference type="Gene3D" id="1.20.1720.10">
    <property type="entry name" value="Multidrug resistance protein D"/>
    <property type="match status" value="1"/>
</dbReference>
<feature type="transmembrane region" description="Helical" evidence="6">
    <location>
        <begin position="213"/>
        <end position="233"/>
    </location>
</feature>
<evidence type="ECO:0000256" key="6">
    <source>
        <dbReference type="SAM" id="Phobius"/>
    </source>
</evidence>
<feature type="transmembrane region" description="Helical" evidence="6">
    <location>
        <begin position="490"/>
        <end position="508"/>
    </location>
</feature>
<dbReference type="PANTHER" id="PTHR42718">
    <property type="entry name" value="MAJOR FACILITATOR SUPERFAMILY MULTIDRUG TRANSPORTER MFSC"/>
    <property type="match status" value="1"/>
</dbReference>
<feature type="transmembrane region" description="Helical" evidence="6">
    <location>
        <begin position="375"/>
        <end position="397"/>
    </location>
</feature>
<dbReference type="SUPFAM" id="SSF103473">
    <property type="entry name" value="MFS general substrate transporter"/>
    <property type="match status" value="1"/>
</dbReference>
<protein>
    <submittedName>
        <fullName evidence="8">MFS transporter</fullName>
    </submittedName>
</protein>
<dbReference type="PROSITE" id="PS50850">
    <property type="entry name" value="MFS"/>
    <property type="match status" value="1"/>
</dbReference>
<proteinExistence type="predicted"/>
<feature type="transmembrane region" description="Helical" evidence="6">
    <location>
        <begin position="26"/>
        <end position="51"/>
    </location>
</feature>
<dbReference type="InterPro" id="IPR020846">
    <property type="entry name" value="MFS_dom"/>
</dbReference>
<evidence type="ECO:0000313" key="9">
    <source>
        <dbReference type="Proteomes" id="UP000516173"/>
    </source>
</evidence>
<evidence type="ECO:0000256" key="2">
    <source>
        <dbReference type="ARBA" id="ARBA00022692"/>
    </source>
</evidence>
<evidence type="ECO:0000256" key="5">
    <source>
        <dbReference type="SAM" id="MobiDB-lite"/>
    </source>
</evidence>
<keyword evidence="2 6" id="KW-0812">Transmembrane</keyword>
<dbReference type="GO" id="GO:0005886">
    <property type="term" value="C:plasma membrane"/>
    <property type="evidence" value="ECO:0007669"/>
    <property type="project" value="UniProtKB-SubCell"/>
</dbReference>
<feature type="transmembrane region" description="Helical" evidence="6">
    <location>
        <begin position="63"/>
        <end position="83"/>
    </location>
</feature>
<dbReference type="GO" id="GO:0022857">
    <property type="term" value="F:transmembrane transporter activity"/>
    <property type="evidence" value="ECO:0007669"/>
    <property type="project" value="InterPro"/>
</dbReference>
<organism evidence="8 9">
    <name type="scientific">Nocardia wallacei</name>
    <dbReference type="NCBI Taxonomy" id="480035"/>
    <lineage>
        <taxon>Bacteria</taxon>
        <taxon>Bacillati</taxon>
        <taxon>Actinomycetota</taxon>
        <taxon>Actinomycetes</taxon>
        <taxon>Mycobacteriales</taxon>
        <taxon>Nocardiaceae</taxon>
        <taxon>Nocardia</taxon>
    </lineage>
</organism>
<dbReference type="EMBL" id="AP023396">
    <property type="protein sequence ID" value="BCK53874.1"/>
    <property type="molecule type" value="Genomic_DNA"/>
</dbReference>
<dbReference type="InterPro" id="IPR036259">
    <property type="entry name" value="MFS_trans_sf"/>
</dbReference>
<dbReference type="InterPro" id="IPR011701">
    <property type="entry name" value="MFS"/>
</dbReference>
<dbReference type="Proteomes" id="UP000516173">
    <property type="component" value="Chromosome"/>
</dbReference>
<feature type="transmembrane region" description="Helical" evidence="6">
    <location>
        <begin position="342"/>
        <end position="363"/>
    </location>
</feature>
<reference evidence="8 9" key="1">
    <citation type="submission" date="2020-08" db="EMBL/GenBank/DDBJ databases">
        <title>Genome Sequencing of Nocardia wallacei strain FMUON74 and assembly.</title>
        <authorList>
            <person name="Toyokawa M."/>
            <person name="Uesaka K."/>
        </authorList>
    </citation>
    <scope>NUCLEOTIDE SEQUENCE [LARGE SCALE GENOMIC DNA]</scope>
    <source>
        <strain evidence="8 9">FMUON74</strain>
    </source>
</reference>
<feature type="transmembrane region" description="Helical" evidence="6">
    <location>
        <begin position="181"/>
        <end position="201"/>
    </location>
</feature>
<feature type="transmembrane region" description="Helical" evidence="6">
    <location>
        <begin position="245"/>
        <end position="264"/>
    </location>
</feature>
<evidence type="ECO:0000256" key="1">
    <source>
        <dbReference type="ARBA" id="ARBA00004651"/>
    </source>
</evidence>
<dbReference type="CDD" id="cd17321">
    <property type="entry name" value="MFS_MMR_MDR_like"/>
    <property type="match status" value="1"/>
</dbReference>
<feature type="transmembrane region" description="Helical" evidence="6">
    <location>
        <begin position="285"/>
        <end position="303"/>
    </location>
</feature>
<feature type="transmembrane region" description="Helical" evidence="6">
    <location>
        <begin position="153"/>
        <end position="175"/>
    </location>
</feature>
<dbReference type="Pfam" id="PF07690">
    <property type="entry name" value="MFS_1"/>
    <property type="match status" value="1"/>
</dbReference>
<keyword evidence="3 6" id="KW-1133">Transmembrane helix</keyword>